<dbReference type="Gene3D" id="3.40.50.300">
    <property type="entry name" value="P-loop containing nucleotide triphosphate hydrolases"/>
    <property type="match status" value="1"/>
</dbReference>
<dbReference type="InterPro" id="IPR027417">
    <property type="entry name" value="P-loop_NTPase"/>
</dbReference>
<sequence length="326" mass="38260">MQKLYLHIGTHKTATTWLQHYLGKNSDKLNDLGFYYPLTGRVTQAQHRLGQAIFMRTNPKAVLDQIPIWERFKREIERTRYDNIVISSEEFEWVMHPKLIREFLPNVSIHTIIYLRRQDDYLESLYGQQIRDYHPRLTKTVNQYIAENNLSFLNYQNLLRRWEEASDDVTVRVFDKRTMEGGDIGEDFLKCLGIESIEGFEPPQAAVINHKASLDMEALEFIRQCNRLKLTAVQHDQLVARMIRFNKVIEAVSEKSNRRLLDFESRKLLMEKYKSENSAIAKKYPNASQWGELFAPIGPDVQVFKQSEAFNQLDIIMKASSLIKLD</sequence>
<organism evidence="1 2">
    <name type="scientific">Paracoccus methylovorus</name>
    <dbReference type="NCBI Taxonomy" id="2812658"/>
    <lineage>
        <taxon>Bacteria</taxon>
        <taxon>Pseudomonadati</taxon>
        <taxon>Pseudomonadota</taxon>
        <taxon>Alphaproteobacteria</taxon>
        <taxon>Rhodobacterales</taxon>
        <taxon>Paracoccaceae</taxon>
        <taxon>Paracoccus</taxon>
    </lineage>
</organism>
<proteinExistence type="predicted"/>
<accession>A0ABX7JKG4</accession>
<evidence type="ECO:0000313" key="1">
    <source>
        <dbReference type="EMBL" id="QRZ14465.1"/>
    </source>
</evidence>
<reference evidence="1 2" key="1">
    <citation type="submission" date="2021-02" db="EMBL/GenBank/DDBJ databases">
        <title>Paracoccus methylovroum sp.nov., a new methanol and methylamine utilizing methylotrophic denitrifer.</title>
        <authorList>
            <person name="Timsy T."/>
            <person name="Behrendt U."/>
            <person name="Ulrich A."/>
            <person name="Spanner T."/>
            <person name="Foesel B.U."/>
            <person name="Horn M.A."/>
            <person name="Kolb S."/>
        </authorList>
    </citation>
    <scope>NUCLEOTIDE SEQUENCE [LARGE SCALE GENOMIC DNA]</scope>
    <source>
        <strain evidence="1 2">H4-D09</strain>
        <plasmid evidence="1 2">p1</plasmid>
    </source>
</reference>
<keyword evidence="2" id="KW-1185">Reference proteome</keyword>
<dbReference type="RefSeq" id="WP_205295443.1">
    <property type="nucleotide sequence ID" value="NZ_CP070369.1"/>
</dbReference>
<protein>
    <recommendedName>
        <fullName evidence="3">Sulfotransferase domain-containing protein</fullName>
    </recommendedName>
</protein>
<evidence type="ECO:0000313" key="2">
    <source>
        <dbReference type="Proteomes" id="UP000663629"/>
    </source>
</evidence>
<gene>
    <name evidence="1" type="ORF">JWJ88_11260</name>
</gene>
<dbReference type="SUPFAM" id="SSF52540">
    <property type="entry name" value="P-loop containing nucleoside triphosphate hydrolases"/>
    <property type="match status" value="1"/>
</dbReference>
<dbReference type="Proteomes" id="UP000663629">
    <property type="component" value="Plasmid p1"/>
</dbReference>
<evidence type="ECO:0008006" key="3">
    <source>
        <dbReference type="Google" id="ProtNLM"/>
    </source>
</evidence>
<name>A0ABX7JKG4_9RHOB</name>
<geneLocation type="plasmid" evidence="1 2">
    <name>p1</name>
</geneLocation>
<dbReference type="EMBL" id="CP070369">
    <property type="protein sequence ID" value="QRZ14465.1"/>
    <property type="molecule type" value="Genomic_DNA"/>
</dbReference>
<keyword evidence="1" id="KW-0614">Plasmid</keyword>